<protein>
    <recommendedName>
        <fullName evidence="3">DUF429 domain-containing protein</fullName>
    </recommendedName>
</protein>
<dbReference type="RefSeq" id="WP_078814319.1">
    <property type="nucleotide sequence ID" value="NZ_FUYE01000010.1"/>
</dbReference>
<dbReference type="AlphaFoldDB" id="A0A1T4YGD6"/>
<dbReference type="InterPro" id="IPR007362">
    <property type="entry name" value="DUF429"/>
</dbReference>
<keyword evidence="2" id="KW-1185">Reference proteome</keyword>
<evidence type="ECO:0008006" key="3">
    <source>
        <dbReference type="Google" id="ProtNLM"/>
    </source>
</evidence>
<reference evidence="2" key="1">
    <citation type="submission" date="2017-02" db="EMBL/GenBank/DDBJ databases">
        <authorList>
            <person name="Varghese N."/>
            <person name="Submissions S."/>
        </authorList>
    </citation>
    <scope>NUCLEOTIDE SEQUENCE [LARGE SCALE GENOMIC DNA]</scope>
    <source>
        <strain evidence="2">ATCC 700200</strain>
    </source>
</reference>
<evidence type="ECO:0000313" key="1">
    <source>
        <dbReference type="EMBL" id="SKB00351.1"/>
    </source>
</evidence>
<dbReference type="OrthoDB" id="5242335at2"/>
<dbReference type="STRING" id="48467.SAMN02745166_03125"/>
<dbReference type="Pfam" id="PF04250">
    <property type="entry name" value="DUF429"/>
    <property type="match status" value="1"/>
</dbReference>
<dbReference type="Proteomes" id="UP000190774">
    <property type="component" value="Unassembled WGS sequence"/>
</dbReference>
<dbReference type="EMBL" id="FUYE01000010">
    <property type="protein sequence ID" value="SKB00351.1"/>
    <property type="molecule type" value="Genomic_DNA"/>
</dbReference>
<dbReference type="Gene3D" id="3.20.20.150">
    <property type="entry name" value="Divalent-metal-dependent TIM barrel enzymes"/>
    <property type="match status" value="1"/>
</dbReference>
<name>A0A1T4YGD6_9BACT</name>
<proteinExistence type="predicted"/>
<evidence type="ECO:0000313" key="2">
    <source>
        <dbReference type="Proteomes" id="UP000190774"/>
    </source>
</evidence>
<gene>
    <name evidence="1" type="ORF">SAMN02745166_03125</name>
</gene>
<accession>A0A1T4YGD6</accession>
<sequence length="210" mass="22851">MPTLSSSSPVTVGIDVGGLKKGFHAVALRDGRFHAKITSRDAAEIANWCRDLGAVCIGIDAPCHWRGPEKARAAEVALMRAGIHCFSTPTKEMAESHPSGFFHWMVNGASMFAHLDLSHPLFKGSETPLPTSFETFPQAIACALAGKRLSAQDKRRERRQLLESAGVCTQKLGNIDWLDAGLCALTAYRLTDGRWQAYGDLETGFIVVPR</sequence>
<organism evidence="1 2">
    <name type="scientific">Prosthecobacter debontii</name>
    <dbReference type="NCBI Taxonomy" id="48467"/>
    <lineage>
        <taxon>Bacteria</taxon>
        <taxon>Pseudomonadati</taxon>
        <taxon>Verrucomicrobiota</taxon>
        <taxon>Verrucomicrobiia</taxon>
        <taxon>Verrucomicrobiales</taxon>
        <taxon>Verrucomicrobiaceae</taxon>
        <taxon>Prosthecobacter</taxon>
    </lineage>
</organism>